<organism evidence="3 4">
    <name type="scientific">Neonectria ditissima</name>
    <dbReference type="NCBI Taxonomy" id="78410"/>
    <lineage>
        <taxon>Eukaryota</taxon>
        <taxon>Fungi</taxon>
        <taxon>Dikarya</taxon>
        <taxon>Ascomycota</taxon>
        <taxon>Pezizomycotina</taxon>
        <taxon>Sordariomycetes</taxon>
        <taxon>Hypocreomycetidae</taxon>
        <taxon>Hypocreales</taxon>
        <taxon>Nectriaceae</taxon>
        <taxon>Neonectria</taxon>
    </lineage>
</organism>
<dbReference type="STRING" id="78410.A0A0P7AKT6"/>
<feature type="domain" description="DUF4334" evidence="2">
    <location>
        <begin position="93"/>
        <end position="150"/>
    </location>
</feature>
<dbReference type="OrthoDB" id="2213372at2759"/>
<reference evidence="3 4" key="1">
    <citation type="submission" date="2015-09" db="EMBL/GenBank/DDBJ databases">
        <title>Draft genome of a European isolate of the apple canker pathogen Neonectria ditissima.</title>
        <authorList>
            <person name="Gomez-Cortecero A."/>
            <person name="Harrison R.J."/>
            <person name="Armitage A.D."/>
        </authorList>
    </citation>
    <scope>NUCLEOTIDE SEQUENCE [LARGE SCALE GENOMIC DNA]</scope>
    <source>
        <strain evidence="3 4">R09/05</strain>
    </source>
</reference>
<sequence>MAKTPVDQFSDLAKIDGHVDEAALVAVYDQLGPVSPEQLLGQWKGSSFDTGHPTHKLLKGSKWAGKDFRSVDDVDPIMLYDEEGSRNWYEQYGHAQLREVKYRGVVSTAMVYDKFPIIDSFRYVSENVVIGAMDNKDLKDVGTYYFYLTRI</sequence>
<dbReference type="InterPro" id="IPR025568">
    <property type="entry name" value="DUF4334"/>
</dbReference>
<dbReference type="Pfam" id="PF14232">
    <property type="entry name" value="DUF4334"/>
    <property type="match status" value="1"/>
</dbReference>
<dbReference type="Gene3D" id="2.40.128.580">
    <property type="entry name" value="GXWXG domain"/>
    <property type="match status" value="1"/>
</dbReference>
<protein>
    <recommendedName>
        <fullName evidence="5">GXWXG domain-containing protein</fullName>
    </recommendedName>
</protein>
<evidence type="ECO:0000313" key="3">
    <source>
        <dbReference type="EMBL" id="KPM38345.1"/>
    </source>
</evidence>
<evidence type="ECO:0000313" key="4">
    <source>
        <dbReference type="Proteomes" id="UP000050424"/>
    </source>
</evidence>
<evidence type="ECO:0008006" key="5">
    <source>
        <dbReference type="Google" id="ProtNLM"/>
    </source>
</evidence>
<gene>
    <name evidence="3" type="ORF">AK830_g8233</name>
</gene>
<feature type="domain" description="GXWXG" evidence="1">
    <location>
        <begin position="26"/>
        <end position="84"/>
    </location>
</feature>
<evidence type="ECO:0000259" key="2">
    <source>
        <dbReference type="Pfam" id="PF14232"/>
    </source>
</evidence>
<keyword evidence="4" id="KW-1185">Reference proteome</keyword>
<accession>A0A0P7AKT6</accession>
<comment type="caution">
    <text evidence="3">The sequence shown here is derived from an EMBL/GenBank/DDBJ whole genome shotgun (WGS) entry which is preliminary data.</text>
</comment>
<name>A0A0P7AKT6_9HYPO</name>
<dbReference type="EMBL" id="LKCW01000137">
    <property type="protein sequence ID" value="KPM38345.1"/>
    <property type="molecule type" value="Genomic_DNA"/>
</dbReference>
<evidence type="ECO:0000259" key="1">
    <source>
        <dbReference type="Pfam" id="PF14231"/>
    </source>
</evidence>
<dbReference type="AlphaFoldDB" id="A0A0P7AKT6"/>
<dbReference type="Pfam" id="PF14231">
    <property type="entry name" value="GXWXG"/>
    <property type="match status" value="1"/>
</dbReference>
<dbReference type="InterPro" id="IPR025951">
    <property type="entry name" value="GXWXG_dom"/>
</dbReference>
<proteinExistence type="predicted"/>
<dbReference type="Proteomes" id="UP000050424">
    <property type="component" value="Unassembled WGS sequence"/>
</dbReference>